<protein>
    <submittedName>
        <fullName evidence="3">Transferase domain-containing protein</fullName>
    </submittedName>
</protein>
<dbReference type="PANTHER" id="PTHR22572">
    <property type="entry name" value="SUGAR-1-PHOSPHATE GUANYL TRANSFERASE"/>
    <property type="match status" value="1"/>
</dbReference>
<reference evidence="3" key="1">
    <citation type="journal article" date="2021" name="Microb. Physiol.">
        <title>Proteogenomic Insights into the Physiology of Marine, Sulfate-Reducing, Filamentous Desulfonema limicola and Desulfonema magnum.</title>
        <authorList>
            <person name="Schnaars V."/>
            <person name="Wohlbrand L."/>
            <person name="Scheve S."/>
            <person name="Hinrichs C."/>
            <person name="Reinhardt R."/>
            <person name="Rabus R."/>
        </authorList>
    </citation>
    <scope>NUCLEOTIDE SEQUENCE</scope>
    <source>
        <strain evidence="3">4be13</strain>
    </source>
</reference>
<keyword evidence="3" id="KW-0808">Transferase</keyword>
<dbReference type="SUPFAM" id="SSF53448">
    <property type="entry name" value="Nucleotide-diphospho-sugar transferases"/>
    <property type="match status" value="1"/>
</dbReference>
<dbReference type="InterPro" id="IPR011009">
    <property type="entry name" value="Kinase-like_dom_sf"/>
</dbReference>
<gene>
    <name evidence="3" type="ORF">dnm_047380</name>
</gene>
<dbReference type="InterPro" id="IPR002575">
    <property type="entry name" value="Aminoglycoside_PTrfase"/>
</dbReference>
<dbReference type="Gene3D" id="3.90.550.10">
    <property type="entry name" value="Spore Coat Polysaccharide Biosynthesis Protein SpsA, Chain A"/>
    <property type="match status" value="1"/>
</dbReference>
<dbReference type="SUPFAM" id="SSF56112">
    <property type="entry name" value="Protein kinase-like (PK-like)"/>
    <property type="match status" value="1"/>
</dbReference>
<sequence length="591" mass="67391">MKAMILAAGFGTRLLPFTETLPKPLFPFAGRPLLDIIIRSLQDAGCEVAIVNTHHLHEKIDDFISGQNYKIPVQTRYEPMILGTGGGIKNVADFWDDQPFMVINSDIVTNIDLREVYEFHLNHTHPVTMVLHDDSEFNTVIADEDNFIKGFRVQEIKDFSDSRFPVFQKLAFTGIQVIDPEILDLIPAGVFSGSIDAYRKLISEGKKIKAFISSEQYDWQDVGDLERFRNAVIEKMAAKAFKTGNLKLETGNSQPEISYVQLKGDGSDRKWFRLTRDNQSLVMVDHGIRKQGETSETDSFINIGHHLRGKGIPVPEIRLYDMFSGLVFLEDLGDVHLQTVVRDAETTEEIISYYQSVIDILVRMSVFGGRDFDLSRTYQTAYYDRELILEKECRYFVDAFLKGYLGTNSCFEDFEDEFSALADRAIEFSVTGFMHRDMQSRNIMVRSCSDSQKRNEFYLIDFQGGRIGPIQYDLASLLIDPYVELPCSVQADLSEYCIKKLSSFIRVDPGRFRTGYKYCSVARNLQMLGAFGYLSRVKGKTYFEKYIPVAVNTLKYNLSRFGNADFPKLKEISKICAKGSDNVKGTRNKRS</sequence>
<dbReference type="AlphaFoldDB" id="A0A975GP63"/>
<accession>A0A975GP63</accession>
<dbReference type="Pfam" id="PF00483">
    <property type="entry name" value="NTP_transferase"/>
    <property type="match status" value="1"/>
</dbReference>
<feature type="domain" description="Nucleotidyl transferase" evidence="1">
    <location>
        <begin position="2"/>
        <end position="231"/>
    </location>
</feature>
<dbReference type="InterPro" id="IPR029044">
    <property type="entry name" value="Nucleotide-diphossugar_trans"/>
</dbReference>
<dbReference type="CDD" id="cd06422">
    <property type="entry name" value="NTP_transferase_like_1"/>
    <property type="match status" value="1"/>
</dbReference>
<evidence type="ECO:0000313" key="3">
    <source>
        <dbReference type="EMBL" id="QTA88691.1"/>
    </source>
</evidence>
<feature type="domain" description="Aminoglycoside phosphotransferase" evidence="2">
    <location>
        <begin position="260"/>
        <end position="480"/>
    </location>
</feature>
<keyword evidence="4" id="KW-1185">Reference proteome</keyword>
<dbReference type="RefSeq" id="WP_207683345.1">
    <property type="nucleotide sequence ID" value="NZ_CP061800.1"/>
</dbReference>
<dbReference type="Gene3D" id="3.90.1200.10">
    <property type="match status" value="1"/>
</dbReference>
<dbReference type="Pfam" id="PF01636">
    <property type="entry name" value="APH"/>
    <property type="match status" value="1"/>
</dbReference>
<evidence type="ECO:0000259" key="2">
    <source>
        <dbReference type="Pfam" id="PF01636"/>
    </source>
</evidence>
<dbReference type="Gene3D" id="3.30.200.20">
    <property type="entry name" value="Phosphorylase Kinase, domain 1"/>
    <property type="match status" value="1"/>
</dbReference>
<dbReference type="Proteomes" id="UP000663722">
    <property type="component" value="Chromosome"/>
</dbReference>
<evidence type="ECO:0000259" key="1">
    <source>
        <dbReference type="Pfam" id="PF00483"/>
    </source>
</evidence>
<dbReference type="EMBL" id="CP061800">
    <property type="protein sequence ID" value="QTA88691.1"/>
    <property type="molecule type" value="Genomic_DNA"/>
</dbReference>
<dbReference type="KEGG" id="dmm:dnm_047380"/>
<dbReference type="GO" id="GO:0016740">
    <property type="term" value="F:transferase activity"/>
    <property type="evidence" value="ECO:0007669"/>
    <property type="project" value="UniProtKB-KW"/>
</dbReference>
<dbReference type="InterPro" id="IPR050486">
    <property type="entry name" value="Mannose-1P_guanyltransferase"/>
</dbReference>
<proteinExistence type="predicted"/>
<name>A0A975GP63_9BACT</name>
<dbReference type="InterPro" id="IPR005835">
    <property type="entry name" value="NTP_transferase_dom"/>
</dbReference>
<organism evidence="3 4">
    <name type="scientific">Desulfonema magnum</name>
    <dbReference type="NCBI Taxonomy" id="45655"/>
    <lineage>
        <taxon>Bacteria</taxon>
        <taxon>Pseudomonadati</taxon>
        <taxon>Thermodesulfobacteriota</taxon>
        <taxon>Desulfobacteria</taxon>
        <taxon>Desulfobacterales</taxon>
        <taxon>Desulfococcaceae</taxon>
        <taxon>Desulfonema</taxon>
    </lineage>
</organism>
<evidence type="ECO:0000313" key="4">
    <source>
        <dbReference type="Proteomes" id="UP000663722"/>
    </source>
</evidence>